<evidence type="ECO:0000313" key="4">
    <source>
        <dbReference type="EMBL" id="PYH90699.1"/>
    </source>
</evidence>
<evidence type="ECO:0000256" key="2">
    <source>
        <dbReference type="SAM" id="Coils"/>
    </source>
</evidence>
<feature type="coiled-coil region" evidence="2">
    <location>
        <begin position="132"/>
        <end position="193"/>
    </location>
</feature>
<dbReference type="EMBL" id="KZ825972">
    <property type="protein sequence ID" value="PYH90699.1"/>
    <property type="molecule type" value="Genomic_DNA"/>
</dbReference>
<keyword evidence="2" id="KW-0175">Coiled coil</keyword>
<dbReference type="PANTHER" id="PTHR10039:SF5">
    <property type="entry name" value="NACHT DOMAIN-CONTAINING PROTEIN"/>
    <property type="match status" value="1"/>
</dbReference>
<keyword evidence="5" id="KW-1185">Reference proteome</keyword>
<evidence type="ECO:0000313" key="5">
    <source>
        <dbReference type="Proteomes" id="UP000247810"/>
    </source>
</evidence>
<dbReference type="STRING" id="1448320.A0A319D100"/>
<dbReference type="Pfam" id="PF24883">
    <property type="entry name" value="NPHP3_N"/>
    <property type="match status" value="1"/>
</dbReference>
<dbReference type="VEuPathDB" id="FungiDB:BO71DRAFT_433598"/>
<feature type="domain" description="Nephrocystin 3-like N-terminal" evidence="3">
    <location>
        <begin position="259"/>
        <end position="420"/>
    </location>
</feature>
<dbReference type="Gene3D" id="3.40.50.300">
    <property type="entry name" value="P-loop containing nucleotide triphosphate hydrolases"/>
    <property type="match status" value="1"/>
</dbReference>
<dbReference type="AlphaFoldDB" id="A0A319D100"/>
<organism evidence="4 5">
    <name type="scientific">Aspergillus ellipticus CBS 707.79</name>
    <dbReference type="NCBI Taxonomy" id="1448320"/>
    <lineage>
        <taxon>Eukaryota</taxon>
        <taxon>Fungi</taxon>
        <taxon>Dikarya</taxon>
        <taxon>Ascomycota</taxon>
        <taxon>Pezizomycotina</taxon>
        <taxon>Eurotiomycetes</taxon>
        <taxon>Eurotiomycetidae</taxon>
        <taxon>Eurotiales</taxon>
        <taxon>Aspergillaceae</taxon>
        <taxon>Aspergillus</taxon>
        <taxon>Aspergillus subgen. Circumdati</taxon>
    </lineage>
</organism>
<keyword evidence="1" id="KW-0677">Repeat</keyword>
<protein>
    <recommendedName>
        <fullName evidence="3">Nephrocystin 3-like N-terminal domain-containing protein</fullName>
    </recommendedName>
</protein>
<dbReference type="InterPro" id="IPR056884">
    <property type="entry name" value="NPHP3-like_N"/>
</dbReference>
<dbReference type="InterPro" id="IPR027417">
    <property type="entry name" value="P-loop_NTPase"/>
</dbReference>
<evidence type="ECO:0000259" key="3">
    <source>
        <dbReference type="Pfam" id="PF24883"/>
    </source>
</evidence>
<proteinExistence type="predicted"/>
<gene>
    <name evidence="4" type="ORF">BO71DRAFT_433598</name>
</gene>
<dbReference type="PANTHER" id="PTHR10039">
    <property type="entry name" value="AMELOGENIN"/>
    <property type="match status" value="1"/>
</dbReference>
<accession>A0A319D100</accession>
<dbReference type="OrthoDB" id="443402at2759"/>
<reference evidence="4 5" key="1">
    <citation type="submission" date="2018-02" db="EMBL/GenBank/DDBJ databases">
        <title>The genomes of Aspergillus section Nigri reveals drivers in fungal speciation.</title>
        <authorList>
            <consortium name="DOE Joint Genome Institute"/>
            <person name="Vesth T.C."/>
            <person name="Nybo J."/>
            <person name="Theobald S."/>
            <person name="Brandl J."/>
            <person name="Frisvad J.C."/>
            <person name="Nielsen K.F."/>
            <person name="Lyhne E.K."/>
            <person name="Kogle M.E."/>
            <person name="Kuo A."/>
            <person name="Riley R."/>
            <person name="Clum A."/>
            <person name="Nolan M."/>
            <person name="Lipzen A."/>
            <person name="Salamov A."/>
            <person name="Henrissat B."/>
            <person name="Wiebenga A."/>
            <person name="De vries R.P."/>
            <person name="Grigoriev I.V."/>
            <person name="Mortensen U.H."/>
            <person name="Andersen M.R."/>
            <person name="Baker S.E."/>
        </authorList>
    </citation>
    <scope>NUCLEOTIDE SEQUENCE [LARGE SCALE GENOMIC DNA]</scope>
    <source>
        <strain evidence="4 5">CBS 707.79</strain>
    </source>
</reference>
<dbReference type="SUPFAM" id="SSF52540">
    <property type="entry name" value="P-loop containing nucleoside triphosphate hydrolases"/>
    <property type="match status" value="1"/>
</dbReference>
<evidence type="ECO:0000256" key="1">
    <source>
        <dbReference type="ARBA" id="ARBA00022737"/>
    </source>
</evidence>
<dbReference type="Proteomes" id="UP000247810">
    <property type="component" value="Unassembled WGS sequence"/>
</dbReference>
<feature type="coiled-coil region" evidence="2">
    <location>
        <begin position="483"/>
        <end position="517"/>
    </location>
</feature>
<name>A0A319D100_9EURO</name>
<sequence length="743" mass="86133">MANTITRMTGFSKPETFRDSGLMKTAFPSSPNFELLRVPHSEGIMDPITAIGLVSNIIDFVDLGVKLFNDAREIYESASGATKANENHEFMAKGCRSWKCRGLATDIRVLLDEIKSRASGSWSSIAFGVLKARKYDQRIGELQERLKVCQNQDEIHKGLEALVANSNDNSDSMRQLQMQVDSLQRSMSNASSADYRTHLSDLWEISEASYDKFLSNSLISNIMFENMNTRFDEVATAHEDTFQWIFDEDDRDTYQHEFHQSFNSWLSSGDGIFHISGKLGSGKSTLMKMLYDDNRTEKILKEWAGECNLIMARFFFWNAGSHLQKSMEGVFRSLLYESLKSAPELIKEMHAKISFLLHDFREAFSRLVKCGGRHYRICFFIDGLDEYEVSENNGYLEIVQSLCEWSESVEGNIKFCVSSREYNIFMNRFSERQRITMQDLTQGDMNRSIRDKLEDMKEEKIEEFMTLITEKASGVLLWVALVIRRLINLKKREEATLERLKNEIDNVPERLEDLFRHLLQTIDSLDRTRAYKTFTIFQRLQEDGDHPPLPLRSYYFIDDYRMAISDRLVRARKMLMGSCLGLVEPTRTYPERALDYRGYEEWTISFTHRSFPEFLGSLRYFNQEQSLRDFCSESAISRLSLLHLWDRNHLPSADHLGSLSYMSSYIMDIRHKANISKEPFFLEEQLQAAVIRNGDTGIEEEDDYGSIRIRTRLDRVMLLADSEKPLSDEYFSASPLLTMLALC</sequence>